<dbReference type="PROSITE" id="PS00622">
    <property type="entry name" value="HTH_LUXR_1"/>
    <property type="match status" value="1"/>
</dbReference>
<dbReference type="InterPro" id="IPR036693">
    <property type="entry name" value="TF_LuxR_autoind-bd_dom_sf"/>
</dbReference>
<evidence type="ECO:0000256" key="1">
    <source>
        <dbReference type="ARBA" id="ARBA00023015"/>
    </source>
</evidence>
<dbReference type="Proteomes" id="UP000256763">
    <property type="component" value="Unassembled WGS sequence"/>
</dbReference>
<dbReference type="OrthoDB" id="9774661at2"/>
<dbReference type="InterPro" id="IPR036388">
    <property type="entry name" value="WH-like_DNA-bd_sf"/>
</dbReference>
<reference evidence="6" key="1">
    <citation type="submission" date="2017-05" db="EMBL/GenBank/DDBJ databases">
        <authorList>
            <person name="Sharma S."/>
            <person name="Sidhu C."/>
            <person name="Pinnaka A.K."/>
        </authorList>
    </citation>
    <scope>NUCLEOTIDE SEQUENCE [LARGE SCALE GENOMIC DNA]</scope>
    <source>
        <strain evidence="6">AK93</strain>
    </source>
</reference>
<protein>
    <recommendedName>
        <fullName evidence="4">HTH luxR-type domain-containing protein</fullName>
    </recommendedName>
</protein>
<dbReference type="PRINTS" id="PR00038">
    <property type="entry name" value="HTHLUXR"/>
</dbReference>
<feature type="domain" description="HTH luxR-type" evidence="4">
    <location>
        <begin position="175"/>
        <end position="240"/>
    </location>
</feature>
<evidence type="ECO:0000313" key="6">
    <source>
        <dbReference type="Proteomes" id="UP000256763"/>
    </source>
</evidence>
<dbReference type="SUPFAM" id="SSF46894">
    <property type="entry name" value="C-terminal effector domain of the bipartite response regulators"/>
    <property type="match status" value="1"/>
</dbReference>
<dbReference type="SMART" id="SM00421">
    <property type="entry name" value="HTH_LUXR"/>
    <property type="match status" value="1"/>
</dbReference>
<dbReference type="SUPFAM" id="SSF75516">
    <property type="entry name" value="Pheromone-binding domain of LuxR-like quorum-sensing transcription factors"/>
    <property type="match status" value="1"/>
</dbReference>
<keyword evidence="3" id="KW-0804">Transcription</keyword>
<dbReference type="PANTHER" id="PTHR44688">
    <property type="entry name" value="DNA-BINDING TRANSCRIPTIONAL ACTIVATOR DEVR_DOSR"/>
    <property type="match status" value="1"/>
</dbReference>
<evidence type="ECO:0000256" key="3">
    <source>
        <dbReference type="ARBA" id="ARBA00023163"/>
    </source>
</evidence>
<accession>A0A3E0WVQ1</accession>
<dbReference type="Pfam" id="PF00196">
    <property type="entry name" value="GerE"/>
    <property type="match status" value="1"/>
</dbReference>
<evidence type="ECO:0000313" key="5">
    <source>
        <dbReference type="EMBL" id="RFA36479.1"/>
    </source>
</evidence>
<dbReference type="Gene3D" id="3.30.450.80">
    <property type="entry name" value="Transcription factor LuxR-like, autoinducer-binding domain"/>
    <property type="match status" value="1"/>
</dbReference>
<dbReference type="CDD" id="cd06170">
    <property type="entry name" value="LuxR_C_like"/>
    <property type="match status" value="1"/>
</dbReference>
<keyword evidence="1" id="KW-0805">Transcription regulation</keyword>
<dbReference type="Pfam" id="PF03472">
    <property type="entry name" value="Autoind_bind"/>
    <property type="match status" value="1"/>
</dbReference>
<dbReference type="AlphaFoldDB" id="A0A3E0WVQ1"/>
<name>A0A3E0WVQ1_9GAMM</name>
<keyword evidence="6" id="KW-1185">Reference proteome</keyword>
<dbReference type="EMBL" id="NFZW01000009">
    <property type="protein sequence ID" value="RFA36479.1"/>
    <property type="molecule type" value="Genomic_DNA"/>
</dbReference>
<gene>
    <name evidence="5" type="ORF">CAL65_10905</name>
</gene>
<dbReference type="PANTHER" id="PTHR44688:SF16">
    <property type="entry name" value="DNA-BINDING TRANSCRIPTIONAL ACTIVATOR DEVR_DOSR"/>
    <property type="match status" value="1"/>
</dbReference>
<dbReference type="Gene3D" id="1.10.10.10">
    <property type="entry name" value="Winged helix-like DNA-binding domain superfamily/Winged helix DNA-binding domain"/>
    <property type="match status" value="1"/>
</dbReference>
<dbReference type="InterPro" id="IPR000792">
    <property type="entry name" value="Tscrpt_reg_LuxR_C"/>
</dbReference>
<dbReference type="InterPro" id="IPR016032">
    <property type="entry name" value="Sig_transdc_resp-reg_C-effctor"/>
</dbReference>
<sequence>MLTPYDVDKTILAGLVEHILSCLSYPEKGMPETLDWLQNVTRCGSIILCQIDLVDHGPIKKVVNHSYHPQWIQTYLTENFAKVDPVIRYAREYKGVYPWQDAYARVGQDCPGMFFEAAADFGLREGFACCIRGGRSRIVTACSLSVDKNTLTPAAEWALFSATSALHNAMRSAQRPLPPQRLSPREEEVLKWASDGKTVWEIGKILQLSEGTVKFHLSNIYRKLDVTNRAQAIAAAVQQDLL</sequence>
<keyword evidence="2" id="KW-0238">DNA-binding</keyword>
<evidence type="ECO:0000259" key="4">
    <source>
        <dbReference type="PROSITE" id="PS50043"/>
    </source>
</evidence>
<dbReference type="RefSeq" id="WP_116301928.1">
    <property type="nucleotide sequence ID" value="NZ_NFZV01000007.1"/>
</dbReference>
<dbReference type="PROSITE" id="PS50043">
    <property type="entry name" value="HTH_LUXR_2"/>
    <property type="match status" value="1"/>
</dbReference>
<comment type="caution">
    <text evidence="5">The sequence shown here is derived from an EMBL/GenBank/DDBJ whole genome shotgun (WGS) entry which is preliminary data.</text>
</comment>
<dbReference type="InterPro" id="IPR005143">
    <property type="entry name" value="TF_LuxR_autoind-bd_dom"/>
</dbReference>
<dbReference type="GO" id="GO:0006355">
    <property type="term" value="P:regulation of DNA-templated transcription"/>
    <property type="evidence" value="ECO:0007669"/>
    <property type="project" value="InterPro"/>
</dbReference>
<evidence type="ECO:0000256" key="2">
    <source>
        <dbReference type="ARBA" id="ARBA00023125"/>
    </source>
</evidence>
<dbReference type="GO" id="GO:0003677">
    <property type="term" value="F:DNA binding"/>
    <property type="evidence" value="ECO:0007669"/>
    <property type="project" value="UniProtKB-KW"/>
</dbReference>
<proteinExistence type="predicted"/>
<organism evidence="5 6">
    <name type="scientific">Alkalilimnicola ehrlichii</name>
    <dbReference type="NCBI Taxonomy" id="351052"/>
    <lineage>
        <taxon>Bacteria</taxon>
        <taxon>Pseudomonadati</taxon>
        <taxon>Pseudomonadota</taxon>
        <taxon>Gammaproteobacteria</taxon>
        <taxon>Chromatiales</taxon>
        <taxon>Ectothiorhodospiraceae</taxon>
        <taxon>Alkalilimnicola</taxon>
    </lineage>
</organism>